<keyword evidence="21" id="KW-0548">Nucleotidyltransferase</keyword>
<dbReference type="InterPro" id="IPR048840">
    <property type="entry name" value="PolA_pol_NTPase"/>
</dbReference>
<sequence length="691" mass="75987">MQSVARPAQRFAPRLGVTSPISENYPTDRELEVTESLLQTLRAENLFESEEDSRTREIVLGKLDKMVKDFVYKVSIRCNVPESMARDAGGKIFTFGSYRLGVHGTVPEPTPPFPGADIDTLCVAPAHVTREDFFSVMYDMLKERPEATELTPVPDAYVPVIKMYFSGIPIDLVFARLAIPTVPSNLELFENNLLKNIDDQDVRSLNGSRVTDEILRLVPNVDSFRTALRCIKLWAKRRAIYSNVMGFFGGVVWAMLVARVCQLYPNACAGAIVSRFFRIMYRWNWPQPVLLKLIEDGPLQVRVWNPKLYPADKAHRMPVITPAYPSMCATHNVTQSTQRVITAEFKIASETMDRVMTGTALWGELFQKHGFFHRYKYYLQVVASSASDETQLKWSGMVESRLRQLVMKLELIDHIVLAHPFIKGFDRHIKCRTQQEAEDAKQGIFIPGATSPADGSEPADSTQPQVYTTSFYIGLLIAPKPAGMTGPRKLDITWPTSDFIKMVKQWSLFDDSTMGIVVKYIKSSALPEDVFEGEARPASLKRTKAGVARGKVGHEADGADQPSKKLRSKSHATGPAGEDAHADSATNSCDETGATMATGSALSSPRVLVDGDASRRLGANGPSGSKSISADIQLPGSVTKVSITADTPAINGKTQLDAPTPSIPALSTSSGFQTVTSPKPVGIKLMLSKPI</sequence>
<proteinExistence type="inferred from homology"/>
<keyword evidence="7 13" id="KW-0547">Nucleotide-binding</keyword>
<evidence type="ECO:0000256" key="5">
    <source>
        <dbReference type="ARBA" id="ARBA00022679"/>
    </source>
</evidence>
<dbReference type="Gene3D" id="3.30.70.590">
    <property type="entry name" value="Poly(A) polymerase predicted RNA binding domain"/>
    <property type="match status" value="1"/>
</dbReference>
<keyword evidence="17" id="KW-0812">Transmembrane</keyword>
<keyword evidence="9 15" id="KW-0460">Magnesium</keyword>
<evidence type="ECO:0000256" key="12">
    <source>
        <dbReference type="ARBA" id="ARBA00023242"/>
    </source>
</evidence>
<accession>A0A9W8DRD0</accession>
<dbReference type="CDD" id="cd05402">
    <property type="entry name" value="NT_PAP_TUTase"/>
    <property type="match status" value="1"/>
</dbReference>
<dbReference type="PANTHER" id="PTHR10682">
    <property type="entry name" value="POLY A POLYMERASE"/>
    <property type="match status" value="1"/>
</dbReference>
<keyword evidence="10" id="KW-0694">RNA-binding</keyword>
<keyword evidence="11" id="KW-0464">Manganese</keyword>
<keyword evidence="12 13" id="KW-0539">Nucleus</keyword>
<evidence type="ECO:0000256" key="7">
    <source>
        <dbReference type="ARBA" id="ARBA00022741"/>
    </source>
</evidence>
<dbReference type="OrthoDB" id="412748at2759"/>
<evidence type="ECO:0000256" key="13">
    <source>
        <dbReference type="PIRNR" id="PIRNR018425"/>
    </source>
</evidence>
<dbReference type="GO" id="GO:0046872">
    <property type="term" value="F:metal ion binding"/>
    <property type="evidence" value="ECO:0007669"/>
    <property type="project" value="UniProtKB-KW"/>
</dbReference>
<keyword evidence="8 13" id="KW-0067">ATP-binding</keyword>
<keyword evidence="17" id="KW-0472">Membrane</keyword>
<feature type="binding site" evidence="15">
    <location>
        <position position="117"/>
    </location>
    <ligand>
        <name>Mg(2+)</name>
        <dbReference type="ChEBI" id="CHEBI:18420"/>
        <label>2</label>
        <note>catalytic</note>
    </ligand>
</feature>
<evidence type="ECO:0000256" key="1">
    <source>
        <dbReference type="ARBA" id="ARBA00001936"/>
    </source>
</evidence>
<feature type="binding site" evidence="15">
    <location>
        <position position="119"/>
    </location>
    <ligand>
        <name>Mg(2+)</name>
        <dbReference type="ChEBI" id="CHEBI:18420"/>
        <label>2</label>
        <note>catalytic</note>
    </ligand>
</feature>
<dbReference type="GO" id="GO:0005524">
    <property type="term" value="F:ATP binding"/>
    <property type="evidence" value="ECO:0007669"/>
    <property type="project" value="UniProtKB-UniRule"/>
</dbReference>
<evidence type="ECO:0000256" key="2">
    <source>
        <dbReference type="ARBA" id="ARBA00004123"/>
    </source>
</evidence>
<organism evidence="21 22">
    <name type="scientific">Tieghemiomyces parasiticus</name>
    <dbReference type="NCBI Taxonomy" id="78921"/>
    <lineage>
        <taxon>Eukaryota</taxon>
        <taxon>Fungi</taxon>
        <taxon>Fungi incertae sedis</taxon>
        <taxon>Zoopagomycota</taxon>
        <taxon>Kickxellomycotina</taxon>
        <taxon>Dimargaritomycetes</taxon>
        <taxon>Dimargaritales</taxon>
        <taxon>Dimargaritaceae</taxon>
        <taxon>Tieghemiomyces</taxon>
    </lineage>
</organism>
<evidence type="ECO:0000256" key="11">
    <source>
        <dbReference type="ARBA" id="ARBA00023211"/>
    </source>
</evidence>
<feature type="domain" description="Poly(A) polymerase central" evidence="19">
    <location>
        <begin position="223"/>
        <end position="368"/>
    </location>
</feature>
<evidence type="ECO:0000256" key="3">
    <source>
        <dbReference type="ARBA" id="ARBA00010912"/>
    </source>
</evidence>
<dbReference type="Gene3D" id="1.10.1410.10">
    <property type="match status" value="1"/>
</dbReference>
<evidence type="ECO:0000256" key="16">
    <source>
        <dbReference type="SAM" id="MobiDB-lite"/>
    </source>
</evidence>
<feature type="binding site" evidence="15">
    <location>
        <position position="119"/>
    </location>
    <ligand>
        <name>Mg(2+)</name>
        <dbReference type="ChEBI" id="CHEBI:18420"/>
        <label>1</label>
        <note>catalytic</note>
    </ligand>
</feature>
<evidence type="ECO:0000256" key="15">
    <source>
        <dbReference type="PIRSR" id="PIRSR018425-2"/>
    </source>
</evidence>
<feature type="binding site" evidence="15">
    <location>
        <position position="171"/>
    </location>
    <ligand>
        <name>Mg(2+)</name>
        <dbReference type="ChEBI" id="CHEBI:18420"/>
        <label>2</label>
        <note>catalytic</note>
    </ligand>
</feature>
<comment type="cofactor">
    <cofactor evidence="15">
        <name>Mg(2+)</name>
        <dbReference type="ChEBI" id="CHEBI:18420"/>
    </cofactor>
    <text evidence="15">Binds 2 magnesium ions. Also active with manganese.</text>
</comment>
<keyword evidence="17" id="KW-1133">Transmembrane helix</keyword>
<dbReference type="InterPro" id="IPR014492">
    <property type="entry name" value="PolyA_polymerase"/>
</dbReference>
<dbReference type="EMBL" id="JANBPT010000643">
    <property type="protein sequence ID" value="KAJ1915198.1"/>
    <property type="molecule type" value="Genomic_DNA"/>
</dbReference>
<evidence type="ECO:0000256" key="6">
    <source>
        <dbReference type="ARBA" id="ARBA00022723"/>
    </source>
</evidence>
<dbReference type="AlphaFoldDB" id="A0A9W8DRD0"/>
<feature type="binding site" evidence="14">
    <location>
        <begin position="117"/>
        <end position="119"/>
    </location>
    <ligand>
        <name>ATP</name>
        <dbReference type="ChEBI" id="CHEBI:30616"/>
    </ligand>
</feature>
<dbReference type="SUPFAM" id="SSF55003">
    <property type="entry name" value="PAP/Archaeal CCA-adding enzyme, C-terminal domain"/>
    <property type="match status" value="1"/>
</dbReference>
<dbReference type="SUPFAM" id="SSF81631">
    <property type="entry name" value="PAP/OAS1 substrate-binding domain"/>
    <property type="match status" value="1"/>
</dbReference>
<evidence type="ECO:0000256" key="17">
    <source>
        <dbReference type="SAM" id="Phobius"/>
    </source>
</evidence>
<feature type="binding site" evidence="14">
    <location>
        <begin position="95"/>
        <end position="97"/>
    </location>
    <ligand>
        <name>ATP</name>
        <dbReference type="ChEBI" id="CHEBI:30616"/>
    </ligand>
</feature>
<keyword evidence="4 13" id="KW-0507">mRNA processing</keyword>
<evidence type="ECO:0000259" key="20">
    <source>
        <dbReference type="Pfam" id="PF20750"/>
    </source>
</evidence>
<keyword evidence="6 15" id="KW-0479">Metal-binding</keyword>
<evidence type="ECO:0000259" key="19">
    <source>
        <dbReference type="Pfam" id="PF04928"/>
    </source>
</evidence>
<evidence type="ECO:0000256" key="8">
    <source>
        <dbReference type="ARBA" id="ARBA00022840"/>
    </source>
</evidence>
<dbReference type="GO" id="GO:0006397">
    <property type="term" value="P:mRNA processing"/>
    <property type="evidence" value="ECO:0007669"/>
    <property type="project" value="UniProtKB-KW"/>
</dbReference>
<reference evidence="21" key="1">
    <citation type="submission" date="2022-07" db="EMBL/GenBank/DDBJ databases">
        <title>Phylogenomic reconstructions and comparative analyses of Kickxellomycotina fungi.</title>
        <authorList>
            <person name="Reynolds N.K."/>
            <person name="Stajich J.E."/>
            <person name="Barry K."/>
            <person name="Grigoriev I.V."/>
            <person name="Crous P."/>
            <person name="Smith M.E."/>
        </authorList>
    </citation>
    <scope>NUCLEOTIDE SEQUENCE</scope>
    <source>
        <strain evidence="21">RSA 861</strain>
    </source>
</reference>
<dbReference type="GO" id="GO:1990817">
    <property type="term" value="F:poly(A) RNA polymerase activity"/>
    <property type="evidence" value="ECO:0007669"/>
    <property type="project" value="UniProtKB-UniRule"/>
</dbReference>
<comment type="catalytic activity">
    <reaction evidence="13">
        <text>RNA(n) + ATP = RNA(n)-3'-adenine ribonucleotide + diphosphate</text>
        <dbReference type="Rhea" id="RHEA:11332"/>
        <dbReference type="Rhea" id="RHEA-COMP:14527"/>
        <dbReference type="Rhea" id="RHEA-COMP:17347"/>
        <dbReference type="ChEBI" id="CHEBI:30616"/>
        <dbReference type="ChEBI" id="CHEBI:33019"/>
        <dbReference type="ChEBI" id="CHEBI:140395"/>
        <dbReference type="ChEBI" id="CHEBI:173115"/>
        <dbReference type="EC" id="2.7.7.19"/>
    </reaction>
</comment>
<keyword evidence="22" id="KW-1185">Reference proteome</keyword>
<feature type="transmembrane region" description="Helical" evidence="17">
    <location>
        <begin position="239"/>
        <end position="258"/>
    </location>
</feature>
<gene>
    <name evidence="21" type="primary">PAP1_1</name>
    <name evidence="21" type="ORF">IWQ60_008517</name>
</gene>
<dbReference type="PANTHER" id="PTHR10682:SF10">
    <property type="entry name" value="POLYNUCLEOTIDE ADENYLYLTRANSFERASE"/>
    <property type="match status" value="1"/>
</dbReference>
<feature type="binding site" evidence="14">
    <location>
        <begin position="250"/>
        <end position="251"/>
    </location>
    <ligand>
        <name>ATP</name>
        <dbReference type="ChEBI" id="CHEBI:30616"/>
    </ligand>
</feature>
<feature type="domain" description="Poly(A) polymerase nucleotidyltransferase" evidence="20">
    <location>
        <begin position="16"/>
        <end position="218"/>
    </location>
</feature>
<dbReference type="FunFam" id="3.30.70.590:FF:000003">
    <property type="entry name" value="Poly(A) polymerase"/>
    <property type="match status" value="1"/>
</dbReference>
<dbReference type="InterPro" id="IPR007012">
    <property type="entry name" value="PolA_pol_cen_dom"/>
</dbReference>
<comment type="similarity">
    <text evidence="3 13">Belongs to the poly(A) polymerase family.</text>
</comment>
<dbReference type="Pfam" id="PF04928">
    <property type="entry name" value="PAP_central"/>
    <property type="match status" value="1"/>
</dbReference>
<feature type="binding site" evidence="14">
    <location>
        <position position="232"/>
    </location>
    <ligand>
        <name>ATP</name>
        <dbReference type="ChEBI" id="CHEBI:30616"/>
    </ligand>
</feature>
<dbReference type="Gene3D" id="3.30.460.10">
    <property type="entry name" value="Beta Polymerase, domain 2"/>
    <property type="match status" value="1"/>
</dbReference>
<evidence type="ECO:0000259" key="18">
    <source>
        <dbReference type="Pfam" id="PF04926"/>
    </source>
</evidence>
<dbReference type="InterPro" id="IPR007010">
    <property type="entry name" value="PolA_pol_RNA-bd_dom"/>
</dbReference>
<feature type="binding site" evidence="15">
    <location>
        <position position="117"/>
    </location>
    <ligand>
        <name>Mg(2+)</name>
        <dbReference type="ChEBI" id="CHEBI:18420"/>
        <label>1</label>
        <note>catalytic</note>
    </ligand>
</feature>
<evidence type="ECO:0000313" key="22">
    <source>
        <dbReference type="Proteomes" id="UP001150569"/>
    </source>
</evidence>
<dbReference type="EC" id="2.7.7.19" evidence="13"/>
<evidence type="ECO:0000256" key="10">
    <source>
        <dbReference type="ARBA" id="ARBA00022884"/>
    </source>
</evidence>
<dbReference type="GO" id="GO:0005634">
    <property type="term" value="C:nucleus"/>
    <property type="evidence" value="ECO:0007669"/>
    <property type="project" value="UniProtKB-SubCell"/>
</dbReference>
<comment type="caution">
    <text evidence="21">The sequence shown here is derived from an EMBL/GenBank/DDBJ whole genome shotgun (WGS) entry which is preliminary data.</text>
</comment>
<evidence type="ECO:0000256" key="9">
    <source>
        <dbReference type="ARBA" id="ARBA00022842"/>
    </source>
</evidence>
<dbReference type="FunFam" id="1.10.1410.10:FF:000001">
    <property type="entry name" value="Putative poly(A) polymerase gamma"/>
    <property type="match status" value="1"/>
</dbReference>
<dbReference type="Pfam" id="PF04926">
    <property type="entry name" value="PAP_RNA-bind"/>
    <property type="match status" value="1"/>
</dbReference>
<feature type="region of interest" description="Disordered" evidence="16">
    <location>
        <begin position="535"/>
        <end position="608"/>
    </location>
</feature>
<feature type="binding site" evidence="14">
    <location>
        <position position="171"/>
    </location>
    <ligand>
        <name>ATP</name>
        <dbReference type="ChEBI" id="CHEBI:30616"/>
    </ligand>
</feature>
<feature type="compositionally biased region" description="Polar residues" evidence="16">
    <location>
        <begin position="584"/>
        <end position="603"/>
    </location>
</feature>
<comment type="subcellular location">
    <subcellularLocation>
        <location evidence="2 13">Nucleus</location>
    </subcellularLocation>
</comment>
<dbReference type="Pfam" id="PF20750">
    <property type="entry name" value="PAP_NTPase"/>
    <property type="match status" value="1"/>
</dbReference>
<evidence type="ECO:0000313" key="21">
    <source>
        <dbReference type="EMBL" id="KAJ1915198.1"/>
    </source>
</evidence>
<evidence type="ECO:0000256" key="14">
    <source>
        <dbReference type="PIRSR" id="PIRSR018425-1"/>
    </source>
</evidence>
<evidence type="ECO:0000256" key="4">
    <source>
        <dbReference type="ARBA" id="ARBA00022664"/>
    </source>
</evidence>
<dbReference type="InterPro" id="IPR043519">
    <property type="entry name" value="NT_sf"/>
</dbReference>
<dbReference type="Proteomes" id="UP001150569">
    <property type="component" value="Unassembled WGS sequence"/>
</dbReference>
<name>A0A9W8DRD0_9FUNG</name>
<keyword evidence="5 13" id="KW-0808">Transferase</keyword>
<dbReference type="GO" id="GO:0003723">
    <property type="term" value="F:RNA binding"/>
    <property type="evidence" value="ECO:0007669"/>
    <property type="project" value="UniProtKB-UniRule"/>
</dbReference>
<dbReference type="InterPro" id="IPR011068">
    <property type="entry name" value="NuclTrfase_I-like_C"/>
</dbReference>
<comment type="cofactor">
    <cofactor evidence="1">
        <name>Mn(2+)</name>
        <dbReference type="ChEBI" id="CHEBI:29035"/>
    </cofactor>
</comment>
<feature type="binding site" evidence="14">
    <location>
        <position position="241"/>
    </location>
    <ligand>
        <name>ATP</name>
        <dbReference type="ChEBI" id="CHEBI:30616"/>
    </ligand>
</feature>
<dbReference type="SUPFAM" id="SSF81301">
    <property type="entry name" value="Nucleotidyltransferase"/>
    <property type="match status" value="1"/>
</dbReference>
<protein>
    <recommendedName>
        <fullName evidence="13">Poly(A) polymerase</fullName>
        <ecNumber evidence="13">2.7.7.19</ecNumber>
    </recommendedName>
</protein>
<dbReference type="GO" id="GO:0031123">
    <property type="term" value="P:RNA 3'-end processing"/>
    <property type="evidence" value="ECO:0007669"/>
    <property type="project" value="InterPro"/>
</dbReference>
<dbReference type="PIRSF" id="PIRSF018425">
    <property type="entry name" value="PolyA_polymerase"/>
    <property type="match status" value="1"/>
</dbReference>
<dbReference type="FunFam" id="3.30.460.10:FF:000002">
    <property type="entry name" value="Poly(A) polymerase alpha, putative"/>
    <property type="match status" value="1"/>
</dbReference>
<feature type="domain" description="Poly(A) polymerase RNA-binding" evidence="18">
    <location>
        <begin position="371"/>
        <end position="538"/>
    </location>
</feature>
<comment type="function">
    <text evidence="13">Polymerase that creates the 3'-poly(A) tail of mRNA's.</text>
</comment>